<feature type="region of interest" description="Disordered" evidence="1">
    <location>
        <begin position="56"/>
        <end position="83"/>
    </location>
</feature>
<dbReference type="InterPro" id="IPR037699">
    <property type="entry name" value="At5g65660-like"/>
</dbReference>
<dbReference type="PANTHER" id="PTHR34291">
    <property type="entry name" value="HYDROXYPROLINE-RICH GLYCOPROTEIN FAMILY PROTEIN"/>
    <property type="match status" value="1"/>
</dbReference>
<evidence type="ECO:0008006" key="5">
    <source>
        <dbReference type="Google" id="ProtNLM"/>
    </source>
</evidence>
<protein>
    <recommendedName>
        <fullName evidence="5">Hydroxyproline-rich glycoprotein family protein</fullName>
    </recommendedName>
</protein>
<gene>
    <name evidence="3" type="ORF">CITCOLO1_LOCUS12572</name>
</gene>
<evidence type="ECO:0000313" key="3">
    <source>
        <dbReference type="EMBL" id="CAK9320524.1"/>
    </source>
</evidence>
<keyword evidence="2" id="KW-1133">Transmembrane helix</keyword>
<reference evidence="3 4" key="1">
    <citation type="submission" date="2024-03" db="EMBL/GenBank/DDBJ databases">
        <authorList>
            <person name="Gkanogiannis A."/>
            <person name="Becerra Lopez-Lavalle L."/>
        </authorList>
    </citation>
    <scope>NUCLEOTIDE SEQUENCE [LARGE SCALE GENOMIC DNA]</scope>
</reference>
<dbReference type="EMBL" id="OZ021738">
    <property type="protein sequence ID" value="CAK9320524.1"/>
    <property type="molecule type" value="Genomic_DNA"/>
</dbReference>
<proteinExistence type="predicted"/>
<feature type="compositionally biased region" description="Polar residues" evidence="1">
    <location>
        <begin position="67"/>
        <end position="77"/>
    </location>
</feature>
<evidence type="ECO:0000313" key="4">
    <source>
        <dbReference type="Proteomes" id="UP001642487"/>
    </source>
</evidence>
<keyword evidence="2" id="KW-0472">Membrane</keyword>
<keyword evidence="4" id="KW-1185">Reference proteome</keyword>
<sequence>MESPDFSPPHADASRPSLGFPLGTALLLLVIFTLSGIFSCCYHWDKLRSLRRSASQPLHDHDLHLRTSPSKSNPTSQDLEKNQRASLSVLMPGDSVPKFIAMPCPREPPRPEMIEVKVEKPPKPLRIAVPFY</sequence>
<name>A0ABP0YJ51_9ROSI</name>
<accession>A0ABP0YJ51</accession>
<keyword evidence="2" id="KW-0812">Transmembrane</keyword>
<evidence type="ECO:0000256" key="2">
    <source>
        <dbReference type="SAM" id="Phobius"/>
    </source>
</evidence>
<dbReference type="Proteomes" id="UP001642487">
    <property type="component" value="Chromosome 4"/>
</dbReference>
<evidence type="ECO:0000256" key="1">
    <source>
        <dbReference type="SAM" id="MobiDB-lite"/>
    </source>
</evidence>
<feature type="transmembrane region" description="Helical" evidence="2">
    <location>
        <begin position="20"/>
        <end position="42"/>
    </location>
</feature>
<dbReference type="PANTHER" id="PTHR34291:SF1">
    <property type="entry name" value="HYDROXYPROLINE-RICH GLYCOPROTEIN FAMILY PROTEIN"/>
    <property type="match status" value="1"/>
</dbReference>
<organism evidence="3 4">
    <name type="scientific">Citrullus colocynthis</name>
    <name type="common">colocynth</name>
    <dbReference type="NCBI Taxonomy" id="252529"/>
    <lineage>
        <taxon>Eukaryota</taxon>
        <taxon>Viridiplantae</taxon>
        <taxon>Streptophyta</taxon>
        <taxon>Embryophyta</taxon>
        <taxon>Tracheophyta</taxon>
        <taxon>Spermatophyta</taxon>
        <taxon>Magnoliopsida</taxon>
        <taxon>eudicotyledons</taxon>
        <taxon>Gunneridae</taxon>
        <taxon>Pentapetalae</taxon>
        <taxon>rosids</taxon>
        <taxon>fabids</taxon>
        <taxon>Cucurbitales</taxon>
        <taxon>Cucurbitaceae</taxon>
        <taxon>Benincaseae</taxon>
        <taxon>Citrullus</taxon>
    </lineage>
</organism>